<organism evidence="3 4">
    <name type="scientific">Ascobolus immersus RN42</name>
    <dbReference type="NCBI Taxonomy" id="1160509"/>
    <lineage>
        <taxon>Eukaryota</taxon>
        <taxon>Fungi</taxon>
        <taxon>Dikarya</taxon>
        <taxon>Ascomycota</taxon>
        <taxon>Pezizomycotina</taxon>
        <taxon>Pezizomycetes</taxon>
        <taxon>Pezizales</taxon>
        <taxon>Ascobolaceae</taxon>
        <taxon>Ascobolus</taxon>
    </lineage>
</organism>
<feature type="region of interest" description="Disordered" evidence="1">
    <location>
        <begin position="807"/>
        <end position="835"/>
    </location>
</feature>
<keyword evidence="2" id="KW-0812">Transmembrane</keyword>
<feature type="region of interest" description="Disordered" evidence="1">
    <location>
        <begin position="589"/>
        <end position="618"/>
    </location>
</feature>
<keyword evidence="2" id="KW-1133">Transmembrane helix</keyword>
<keyword evidence="2" id="KW-0472">Membrane</keyword>
<feature type="transmembrane region" description="Helical" evidence="2">
    <location>
        <begin position="266"/>
        <end position="293"/>
    </location>
</feature>
<dbReference type="EMBL" id="ML119649">
    <property type="protein sequence ID" value="RPA86457.1"/>
    <property type="molecule type" value="Genomic_DNA"/>
</dbReference>
<sequence length="868" mass="95395">MSAPNYGETHYPQPLVDRDGAEVEGLKSQHTDVRHSFSHPGPPAIPDTIPENQPLDLSPTTSLDQTDSKSLAASTATQSSIFSSAASTVLEKVESVLPNTVQETVHEVVDAVQQTKQNITEVTPPNTTFSHVLAAKHDTTTIDGELKVHRQIEGTDTDLWEDSTDVESLEDENKDSEPFWKPSLDEEEYWALIRRFNKQMHSVRVIHDDEPPGDLDLNISDEEEFSPDKLRSIMERIYTTIMLGSLNGIKHIMRLRSWREAQRTTYFMIAYFIAWGLNLLAPLFIGTMLLLIVSPSARARLFPPAPIALIDAATGDLQEPPAGVLGSDDTFTGAPQQHYGEAAEQEAFTFVSALGSILVAAGTGENPLEKDGTLTGSENKKVDQKDEKRGGPSGVNRISVAAQVLDTKGVLEGLPSSTKVDRSRRPMEAALWDKTRPVVRIMGVVADFWERLANALSPTPPFPTTARLQLAAFVAPVFLASFIITPTFLIHTSTFTFGVLFFSQPLIDGILEYLNRECPGWYKIIDPRNYVLPSSVLRHIPTNAQLTLTLLRMHATAANPSLPVAPKATEVPQEGLDIHPEDLPMPVSEEELHDKVSPVDPQKANPDPKTDPEHPHRSKLVHALRKVTKAGFVSALGADRLKAAVGSKTSKKRVGAVPIVSSTPPTPTEEIDPLESTAGAADTEHHEKKAAVAKKKGLTDRNWYFSARFNGKKGYLCITPPSPQHMKPHSNPATNFSQMEMSKPMLSFYQIRPTSSKPKSEPLFSFPLEDIVEIRKVGGLGWKTKMVAGWSLERSVVDGIILRTRKGLHGGRQGGGEGEKGLGGEGPTGDKRGEREWRIMAVRKRDEVFNALLVSCTSEGESRKWESI</sequence>
<feature type="region of interest" description="Disordered" evidence="1">
    <location>
        <begin position="368"/>
        <end position="394"/>
    </location>
</feature>
<feature type="compositionally biased region" description="Basic and acidic residues" evidence="1">
    <location>
        <begin position="16"/>
        <end position="35"/>
    </location>
</feature>
<proteinExistence type="predicted"/>
<name>A0A3N4IM19_ASCIM</name>
<feature type="compositionally biased region" description="Basic and acidic residues" evidence="1">
    <location>
        <begin position="606"/>
        <end position="615"/>
    </location>
</feature>
<evidence type="ECO:0000313" key="3">
    <source>
        <dbReference type="EMBL" id="RPA86457.1"/>
    </source>
</evidence>
<dbReference type="Proteomes" id="UP000275078">
    <property type="component" value="Unassembled WGS sequence"/>
</dbReference>
<accession>A0A3N4IM19</accession>
<gene>
    <name evidence="3" type="ORF">BJ508DRAFT_234381</name>
</gene>
<keyword evidence="4" id="KW-1185">Reference proteome</keyword>
<dbReference type="STRING" id="1160509.A0A3N4IM19"/>
<protein>
    <submittedName>
        <fullName evidence="3">Uncharacterized protein</fullName>
    </submittedName>
</protein>
<dbReference type="PANTHER" id="PTHR38694">
    <property type="entry name" value="CONSERVED EXPRESSED PROTEIN"/>
    <property type="match status" value="1"/>
</dbReference>
<feature type="compositionally biased region" description="Basic and acidic residues" evidence="1">
    <location>
        <begin position="368"/>
        <end position="390"/>
    </location>
</feature>
<dbReference type="Pfam" id="PF11696">
    <property type="entry name" value="DUF3292"/>
    <property type="match status" value="1"/>
</dbReference>
<evidence type="ECO:0000313" key="4">
    <source>
        <dbReference type="Proteomes" id="UP000275078"/>
    </source>
</evidence>
<dbReference type="OrthoDB" id="1708389at2759"/>
<feature type="compositionally biased region" description="Basic and acidic residues" evidence="1">
    <location>
        <begin position="817"/>
        <end position="835"/>
    </location>
</feature>
<feature type="transmembrane region" description="Helical" evidence="2">
    <location>
        <begin position="470"/>
        <end position="490"/>
    </location>
</feature>
<dbReference type="PANTHER" id="PTHR38694:SF1">
    <property type="entry name" value="PEROXIN DOMAIN-CONTAINING PROTEIN"/>
    <property type="match status" value="1"/>
</dbReference>
<evidence type="ECO:0000256" key="1">
    <source>
        <dbReference type="SAM" id="MobiDB-lite"/>
    </source>
</evidence>
<feature type="region of interest" description="Disordered" evidence="1">
    <location>
        <begin position="1"/>
        <end position="78"/>
    </location>
</feature>
<evidence type="ECO:0000256" key="2">
    <source>
        <dbReference type="SAM" id="Phobius"/>
    </source>
</evidence>
<reference evidence="3 4" key="1">
    <citation type="journal article" date="2018" name="Nat. Ecol. Evol.">
        <title>Pezizomycetes genomes reveal the molecular basis of ectomycorrhizal truffle lifestyle.</title>
        <authorList>
            <person name="Murat C."/>
            <person name="Payen T."/>
            <person name="Noel B."/>
            <person name="Kuo A."/>
            <person name="Morin E."/>
            <person name="Chen J."/>
            <person name="Kohler A."/>
            <person name="Krizsan K."/>
            <person name="Balestrini R."/>
            <person name="Da Silva C."/>
            <person name="Montanini B."/>
            <person name="Hainaut M."/>
            <person name="Levati E."/>
            <person name="Barry K.W."/>
            <person name="Belfiori B."/>
            <person name="Cichocki N."/>
            <person name="Clum A."/>
            <person name="Dockter R.B."/>
            <person name="Fauchery L."/>
            <person name="Guy J."/>
            <person name="Iotti M."/>
            <person name="Le Tacon F."/>
            <person name="Lindquist E.A."/>
            <person name="Lipzen A."/>
            <person name="Malagnac F."/>
            <person name="Mello A."/>
            <person name="Molinier V."/>
            <person name="Miyauchi S."/>
            <person name="Poulain J."/>
            <person name="Riccioni C."/>
            <person name="Rubini A."/>
            <person name="Sitrit Y."/>
            <person name="Splivallo R."/>
            <person name="Traeger S."/>
            <person name="Wang M."/>
            <person name="Zifcakova L."/>
            <person name="Wipf D."/>
            <person name="Zambonelli A."/>
            <person name="Paolocci F."/>
            <person name="Nowrousian M."/>
            <person name="Ottonello S."/>
            <person name="Baldrian P."/>
            <person name="Spatafora J.W."/>
            <person name="Henrissat B."/>
            <person name="Nagy L.G."/>
            <person name="Aury J.M."/>
            <person name="Wincker P."/>
            <person name="Grigoriev I.V."/>
            <person name="Bonfante P."/>
            <person name="Martin F.M."/>
        </authorList>
    </citation>
    <scope>NUCLEOTIDE SEQUENCE [LARGE SCALE GENOMIC DNA]</scope>
    <source>
        <strain evidence="3 4">RN42</strain>
    </source>
</reference>
<dbReference type="InterPro" id="IPR021709">
    <property type="entry name" value="DUF3292"/>
</dbReference>
<feature type="compositionally biased region" description="Polar residues" evidence="1">
    <location>
        <begin position="58"/>
        <end position="78"/>
    </location>
</feature>
<dbReference type="AlphaFoldDB" id="A0A3N4IM19"/>